<dbReference type="InterPro" id="IPR042100">
    <property type="entry name" value="Bug_dom1"/>
</dbReference>
<reference evidence="2 3" key="1">
    <citation type="submission" date="2024-09" db="EMBL/GenBank/DDBJ databases">
        <authorList>
            <person name="Sun Q."/>
            <person name="Mori K."/>
        </authorList>
    </citation>
    <scope>NUCLEOTIDE SEQUENCE [LARGE SCALE GENOMIC DNA]</scope>
    <source>
        <strain evidence="2 3">CCM 7228</strain>
    </source>
</reference>
<dbReference type="CDD" id="cd07012">
    <property type="entry name" value="PBP2_Bug_TTT"/>
    <property type="match status" value="1"/>
</dbReference>
<gene>
    <name evidence="2" type="ORF">ACFFIX_26985</name>
</gene>
<dbReference type="InterPro" id="IPR005064">
    <property type="entry name" value="BUG"/>
</dbReference>
<dbReference type="Proteomes" id="UP001589854">
    <property type="component" value="Unassembled WGS sequence"/>
</dbReference>
<dbReference type="PANTHER" id="PTHR42928">
    <property type="entry name" value="TRICARBOXYLATE-BINDING PROTEIN"/>
    <property type="match status" value="1"/>
</dbReference>
<evidence type="ECO:0000313" key="3">
    <source>
        <dbReference type="Proteomes" id="UP001589854"/>
    </source>
</evidence>
<comment type="similarity">
    <text evidence="1">Belongs to the UPF0065 (bug) family.</text>
</comment>
<dbReference type="Gene3D" id="3.40.190.10">
    <property type="entry name" value="Periplasmic binding protein-like II"/>
    <property type="match status" value="1"/>
</dbReference>
<dbReference type="Gene3D" id="3.40.190.150">
    <property type="entry name" value="Bordetella uptake gene, domain 1"/>
    <property type="match status" value="1"/>
</dbReference>
<organism evidence="2 3">
    <name type="scientific">Metabacillus herbersteinensis</name>
    <dbReference type="NCBI Taxonomy" id="283816"/>
    <lineage>
        <taxon>Bacteria</taxon>
        <taxon>Bacillati</taxon>
        <taxon>Bacillota</taxon>
        <taxon>Bacilli</taxon>
        <taxon>Bacillales</taxon>
        <taxon>Bacillaceae</taxon>
        <taxon>Metabacillus</taxon>
    </lineage>
</organism>
<dbReference type="RefSeq" id="WP_378939692.1">
    <property type="nucleotide sequence ID" value="NZ_JBHLVO010000057.1"/>
</dbReference>
<name>A0ABV6GMN5_9BACI</name>
<evidence type="ECO:0000313" key="2">
    <source>
        <dbReference type="EMBL" id="MFC0274950.1"/>
    </source>
</evidence>
<dbReference type="SUPFAM" id="SSF53850">
    <property type="entry name" value="Periplasmic binding protein-like II"/>
    <property type="match status" value="1"/>
</dbReference>
<dbReference type="PANTHER" id="PTHR42928:SF3">
    <property type="entry name" value="UPF0065 PROTEIN YFLP"/>
    <property type="match status" value="1"/>
</dbReference>
<comment type="caution">
    <text evidence="2">The sequence shown here is derived from an EMBL/GenBank/DDBJ whole genome shotgun (WGS) entry which is preliminary data.</text>
</comment>
<proteinExistence type="inferred from homology"/>
<protein>
    <submittedName>
        <fullName evidence="2">Tripartite tricarboxylate transporter substrate binding protein</fullName>
    </submittedName>
</protein>
<sequence length="325" mass="37043">MGRKPLIIFTLFVMIFFGCSLKETQNQEIVTKDVTIIAPGSIGGGWDLTARAMQEILISEKLIDEDISVVNKIGAGGEQGWKYTKQQKDHHVVAMNSSLLITNHLLGQSKLTYKDFTPIATLATEWEVVIVSKESRISSAKQLMKNLKENPHAYKIGVSPRLGNDDQLSFVLASKQAGLQPANLDFYLYENSNQVVEALFKNQIDVATMSLSEAKKYYDSNQVKLLVISSDKRLTELPEIPTWSEEGIDLVFEHWRGIMGPPNMSRAEIEYWDTTIEKMVSTEKWKQTLQKYMWSDFYKSSKETSIYLEEQSKMYEELMGVDLKE</sequence>
<dbReference type="PIRSF" id="PIRSF017082">
    <property type="entry name" value="YflP"/>
    <property type="match status" value="1"/>
</dbReference>
<dbReference type="EMBL" id="JBHLVO010000057">
    <property type="protein sequence ID" value="MFC0274950.1"/>
    <property type="molecule type" value="Genomic_DNA"/>
</dbReference>
<accession>A0ABV6GMN5</accession>
<keyword evidence="3" id="KW-1185">Reference proteome</keyword>
<dbReference type="Pfam" id="PF03401">
    <property type="entry name" value="TctC"/>
    <property type="match status" value="1"/>
</dbReference>
<dbReference type="PROSITE" id="PS51257">
    <property type="entry name" value="PROKAR_LIPOPROTEIN"/>
    <property type="match status" value="1"/>
</dbReference>
<evidence type="ECO:0000256" key="1">
    <source>
        <dbReference type="ARBA" id="ARBA00006987"/>
    </source>
</evidence>